<dbReference type="STRING" id="870242.cpu_10960"/>
<keyword evidence="6" id="KW-0145">Chemotaxis</keyword>
<dbReference type="AlphaFoldDB" id="A0A1L8CUI8"/>
<dbReference type="InterPro" id="IPR001543">
    <property type="entry name" value="FliN-like_C"/>
</dbReference>
<keyword evidence="8" id="KW-0472">Membrane</keyword>
<comment type="similarity">
    <text evidence="3">Belongs to the FliM family.</text>
</comment>
<dbReference type="Pfam" id="PF02154">
    <property type="entry name" value="FliM"/>
    <property type="match status" value="1"/>
</dbReference>
<dbReference type="InterPro" id="IPR036429">
    <property type="entry name" value="SpoA-like_sf"/>
</dbReference>
<reference evidence="13" key="1">
    <citation type="submission" date="2016-12" db="EMBL/GenBank/DDBJ databases">
        <title>Draft Genome Sequences od Carboxydothermus pertinax and islandicus, Hydrogenogenic Carboxydotrophic Bacteria.</title>
        <authorList>
            <person name="Fukuyama Y."/>
            <person name="Ohmae K."/>
            <person name="Yoneda Y."/>
            <person name="Yoshida T."/>
            <person name="Sako Y."/>
        </authorList>
    </citation>
    <scope>NUCLEOTIDE SEQUENCE [LARGE SCALE GENOMIC DNA]</scope>
    <source>
        <strain evidence="13">Ug1</strain>
    </source>
</reference>
<evidence type="ECO:0000256" key="6">
    <source>
        <dbReference type="ARBA" id="ARBA00022500"/>
    </source>
</evidence>
<evidence type="ECO:0000256" key="4">
    <source>
        <dbReference type="ARBA" id="ARBA00021898"/>
    </source>
</evidence>
<feature type="domain" description="Flagellar motor switch protein FliN-like C-terminal" evidence="11">
    <location>
        <begin position="260"/>
        <end position="328"/>
    </location>
</feature>
<comment type="subcellular location">
    <subcellularLocation>
        <location evidence="1">Bacterial flagellum basal body</location>
    </subcellularLocation>
    <subcellularLocation>
        <location evidence="2">Cell membrane</location>
        <topology evidence="2">Peripheral membrane protein</topology>
    </subcellularLocation>
</comment>
<keyword evidence="12" id="KW-0282">Flagellum</keyword>
<dbReference type="GO" id="GO:0003774">
    <property type="term" value="F:cytoskeletal motor activity"/>
    <property type="evidence" value="ECO:0007669"/>
    <property type="project" value="InterPro"/>
</dbReference>
<dbReference type="InterPro" id="IPR001689">
    <property type="entry name" value="Flag_FliM"/>
</dbReference>
<dbReference type="SUPFAM" id="SSF101801">
    <property type="entry name" value="Surface presentation of antigens (SPOA)"/>
    <property type="match status" value="1"/>
</dbReference>
<dbReference type="EMBL" id="BDJK01000015">
    <property type="protein sequence ID" value="GAV22586.1"/>
    <property type="molecule type" value="Genomic_DNA"/>
</dbReference>
<dbReference type="OrthoDB" id="9806941at2"/>
<dbReference type="Pfam" id="PF01052">
    <property type="entry name" value="FliMN_C"/>
    <property type="match status" value="1"/>
</dbReference>
<dbReference type="PANTHER" id="PTHR30034:SF6">
    <property type="entry name" value="YOP PROTEINS TRANSLOCATION PROTEIN Q"/>
    <property type="match status" value="1"/>
</dbReference>
<evidence type="ECO:0000256" key="1">
    <source>
        <dbReference type="ARBA" id="ARBA00004117"/>
    </source>
</evidence>
<evidence type="ECO:0000256" key="7">
    <source>
        <dbReference type="ARBA" id="ARBA00022779"/>
    </source>
</evidence>
<dbReference type="InterPro" id="IPR028976">
    <property type="entry name" value="CheC-like_sf"/>
</dbReference>
<dbReference type="Gene3D" id="2.30.330.10">
    <property type="entry name" value="SpoA-like"/>
    <property type="match status" value="1"/>
</dbReference>
<dbReference type="SUPFAM" id="SSF103039">
    <property type="entry name" value="CheC-like"/>
    <property type="match status" value="1"/>
</dbReference>
<keyword evidence="13" id="KW-1185">Reference proteome</keyword>
<dbReference type="Proteomes" id="UP000187485">
    <property type="component" value="Unassembled WGS sequence"/>
</dbReference>
<keyword evidence="7" id="KW-0283">Flagellar rotation</keyword>
<proteinExistence type="inferred from homology"/>
<dbReference type="GO" id="GO:0071978">
    <property type="term" value="P:bacterial-type flagellum-dependent swarming motility"/>
    <property type="evidence" value="ECO:0007669"/>
    <property type="project" value="TreeGrafter"/>
</dbReference>
<accession>A0A1L8CUI8</accession>
<comment type="caution">
    <text evidence="12">The sequence shown here is derived from an EMBL/GenBank/DDBJ whole genome shotgun (WGS) entry which is preliminary data.</text>
</comment>
<evidence type="ECO:0000256" key="9">
    <source>
        <dbReference type="ARBA" id="ARBA00023143"/>
    </source>
</evidence>
<evidence type="ECO:0000256" key="2">
    <source>
        <dbReference type="ARBA" id="ARBA00004202"/>
    </source>
</evidence>
<dbReference type="GO" id="GO:0050918">
    <property type="term" value="P:positive chemotaxis"/>
    <property type="evidence" value="ECO:0007669"/>
    <property type="project" value="TreeGrafter"/>
</dbReference>
<dbReference type="GO" id="GO:0005886">
    <property type="term" value="C:plasma membrane"/>
    <property type="evidence" value="ECO:0007669"/>
    <property type="project" value="UniProtKB-SubCell"/>
</dbReference>
<dbReference type="NCBIfam" id="TIGR01397">
    <property type="entry name" value="fliM_switch"/>
    <property type="match status" value="1"/>
</dbReference>
<keyword evidence="12" id="KW-0969">Cilium</keyword>
<evidence type="ECO:0000313" key="13">
    <source>
        <dbReference type="Proteomes" id="UP000187485"/>
    </source>
</evidence>
<dbReference type="Gene3D" id="3.40.1550.10">
    <property type="entry name" value="CheC-like"/>
    <property type="match status" value="1"/>
</dbReference>
<name>A0A1L8CUI8_9THEO</name>
<evidence type="ECO:0000259" key="11">
    <source>
        <dbReference type="Pfam" id="PF01052"/>
    </source>
</evidence>
<evidence type="ECO:0000256" key="10">
    <source>
        <dbReference type="NCBIfam" id="TIGR01397"/>
    </source>
</evidence>
<evidence type="ECO:0000256" key="3">
    <source>
        <dbReference type="ARBA" id="ARBA00011049"/>
    </source>
</evidence>
<dbReference type="CDD" id="cd17908">
    <property type="entry name" value="FliM"/>
    <property type="match status" value="1"/>
</dbReference>
<evidence type="ECO:0000256" key="5">
    <source>
        <dbReference type="ARBA" id="ARBA00022475"/>
    </source>
</evidence>
<dbReference type="PANTHER" id="PTHR30034">
    <property type="entry name" value="FLAGELLAR MOTOR SWITCH PROTEIN FLIM"/>
    <property type="match status" value="1"/>
</dbReference>
<dbReference type="RefSeq" id="WP_075859066.1">
    <property type="nucleotide sequence ID" value="NZ_BDJK01000015.1"/>
</dbReference>
<keyword evidence="5" id="KW-1003">Cell membrane</keyword>
<sequence>MPELNESKEVLSQEEIDSLIAALASGNIEKITQEKKEEVRYRKYDFRRPNKFSKENLRTLHLIHDNYARLISNFLTGYLRTNISVKVASVDQATYEDFLVSVPTPTLITTFRLHPLKGSMVMETNLQFIFPIISLLFGGSGDMPPEIRELTDIELAVVKKLNYRLLENLTQSWMDIIQVEPEIESMENNPRLHQVLSPNEIVAIITFTTEILNNKGLINLCLPFEVLDPLLAKLSASYWFSHAADADREAFARHMENFLAQSELMITAVLGETDLRVRDFLKVEPGDIIVLNKRLDEELELLIEDQALFKVQPGRLDDKLCCQITRITERDEADG</sequence>
<keyword evidence="9" id="KW-0975">Bacterial flagellum</keyword>
<keyword evidence="12" id="KW-0966">Cell projection</keyword>
<protein>
    <recommendedName>
        <fullName evidence="4 10">Flagellar motor switch protein FliM</fullName>
    </recommendedName>
</protein>
<dbReference type="PIRSF" id="PIRSF002888">
    <property type="entry name" value="FliM"/>
    <property type="match status" value="1"/>
</dbReference>
<evidence type="ECO:0000256" key="8">
    <source>
        <dbReference type="ARBA" id="ARBA00023136"/>
    </source>
</evidence>
<organism evidence="12 13">
    <name type="scientific">Carboxydothermus pertinax</name>
    <dbReference type="NCBI Taxonomy" id="870242"/>
    <lineage>
        <taxon>Bacteria</taxon>
        <taxon>Bacillati</taxon>
        <taxon>Bacillota</taxon>
        <taxon>Clostridia</taxon>
        <taxon>Thermoanaerobacterales</taxon>
        <taxon>Thermoanaerobacteraceae</taxon>
        <taxon>Carboxydothermus</taxon>
    </lineage>
</organism>
<dbReference type="GO" id="GO:0009425">
    <property type="term" value="C:bacterial-type flagellum basal body"/>
    <property type="evidence" value="ECO:0007669"/>
    <property type="project" value="UniProtKB-SubCell"/>
</dbReference>
<evidence type="ECO:0000313" key="12">
    <source>
        <dbReference type="EMBL" id="GAV22586.1"/>
    </source>
</evidence>
<gene>
    <name evidence="12" type="ORF">cpu_10960</name>
</gene>
<dbReference type="PRINTS" id="PR00955">
    <property type="entry name" value="FLGMOTORFLIM"/>
</dbReference>